<name>A0ACA9SCX1_9GLOM</name>
<feature type="non-terminal residue" evidence="1">
    <location>
        <position position="1"/>
    </location>
</feature>
<protein>
    <submittedName>
        <fullName evidence="1">28533_t:CDS:1</fullName>
    </submittedName>
</protein>
<evidence type="ECO:0000313" key="1">
    <source>
        <dbReference type="EMBL" id="CAG8835845.1"/>
    </source>
</evidence>
<sequence length="82" mass="8821">ERSRKIQPPGIKSQEPPTTEGRWTFHSSADFPKPPSFVPIIKVYPSGASTGSSFPLDLSALTLPTRAPPPPPNSGGRNNGRR</sequence>
<keyword evidence="2" id="KW-1185">Reference proteome</keyword>
<proteinExistence type="predicted"/>
<comment type="caution">
    <text evidence="1">The sequence shown here is derived from an EMBL/GenBank/DDBJ whole genome shotgun (WGS) entry which is preliminary data.</text>
</comment>
<evidence type="ECO:0000313" key="2">
    <source>
        <dbReference type="Proteomes" id="UP000789920"/>
    </source>
</evidence>
<accession>A0ACA9SCX1</accession>
<dbReference type="EMBL" id="CAJVQC010112936">
    <property type="protein sequence ID" value="CAG8835845.1"/>
    <property type="molecule type" value="Genomic_DNA"/>
</dbReference>
<reference evidence="1" key="1">
    <citation type="submission" date="2021-06" db="EMBL/GenBank/DDBJ databases">
        <authorList>
            <person name="Kallberg Y."/>
            <person name="Tangrot J."/>
            <person name="Rosling A."/>
        </authorList>
    </citation>
    <scope>NUCLEOTIDE SEQUENCE</scope>
    <source>
        <strain evidence="1">MA461A</strain>
    </source>
</reference>
<gene>
    <name evidence="1" type="ORF">RPERSI_LOCUS29704</name>
</gene>
<dbReference type="Proteomes" id="UP000789920">
    <property type="component" value="Unassembled WGS sequence"/>
</dbReference>
<organism evidence="1 2">
    <name type="scientific">Racocetra persica</name>
    <dbReference type="NCBI Taxonomy" id="160502"/>
    <lineage>
        <taxon>Eukaryota</taxon>
        <taxon>Fungi</taxon>
        <taxon>Fungi incertae sedis</taxon>
        <taxon>Mucoromycota</taxon>
        <taxon>Glomeromycotina</taxon>
        <taxon>Glomeromycetes</taxon>
        <taxon>Diversisporales</taxon>
        <taxon>Gigasporaceae</taxon>
        <taxon>Racocetra</taxon>
    </lineage>
</organism>